<evidence type="ECO:0000256" key="1">
    <source>
        <dbReference type="SAM" id="MobiDB-lite"/>
    </source>
</evidence>
<keyword evidence="2" id="KW-1133">Transmembrane helix</keyword>
<organism evidence="3 4">
    <name type="scientific">Crucibulum laeve</name>
    <dbReference type="NCBI Taxonomy" id="68775"/>
    <lineage>
        <taxon>Eukaryota</taxon>
        <taxon>Fungi</taxon>
        <taxon>Dikarya</taxon>
        <taxon>Basidiomycota</taxon>
        <taxon>Agaricomycotina</taxon>
        <taxon>Agaricomycetes</taxon>
        <taxon>Agaricomycetidae</taxon>
        <taxon>Agaricales</taxon>
        <taxon>Agaricineae</taxon>
        <taxon>Nidulariaceae</taxon>
        <taxon>Crucibulum</taxon>
    </lineage>
</organism>
<feature type="transmembrane region" description="Helical" evidence="2">
    <location>
        <begin position="35"/>
        <end position="56"/>
    </location>
</feature>
<sequence length="213" mass="23742">MGTKTVDIGWALYIQSLQYVQSDRPGCRLGAASPIIIVAYVLLVLSETTMAILTGIKAYKHLRHSQSPWVIQLYKDGLLFYVYLLAISLANVLVPILAPRIFANWLATPQRVLHSVLCNRVLLLILRQRSASNMTTRLPMRPGGSSSRPQTPIFTSFDDDAVSANMTIVGPPSGAFRRSSYSPDPTEQPLRYSVHSLHSQAYSYDPEQPPEER</sequence>
<evidence type="ECO:0000256" key="2">
    <source>
        <dbReference type="SAM" id="Phobius"/>
    </source>
</evidence>
<keyword evidence="2" id="KW-0472">Membrane</keyword>
<accession>A0A5C3LUR2</accession>
<dbReference type="Proteomes" id="UP000308652">
    <property type="component" value="Unassembled WGS sequence"/>
</dbReference>
<gene>
    <name evidence="3" type="ORF">BDQ12DRAFT_687662</name>
</gene>
<dbReference type="EMBL" id="ML213618">
    <property type="protein sequence ID" value="TFK35846.1"/>
    <property type="molecule type" value="Genomic_DNA"/>
</dbReference>
<evidence type="ECO:0000313" key="3">
    <source>
        <dbReference type="EMBL" id="TFK35846.1"/>
    </source>
</evidence>
<feature type="region of interest" description="Disordered" evidence="1">
    <location>
        <begin position="170"/>
        <end position="192"/>
    </location>
</feature>
<protein>
    <submittedName>
        <fullName evidence="3">Uncharacterized protein</fullName>
    </submittedName>
</protein>
<name>A0A5C3LUR2_9AGAR</name>
<proteinExistence type="predicted"/>
<keyword evidence="2" id="KW-0812">Transmembrane</keyword>
<reference evidence="3 4" key="1">
    <citation type="journal article" date="2019" name="Nat. Ecol. Evol.">
        <title>Megaphylogeny resolves global patterns of mushroom evolution.</title>
        <authorList>
            <person name="Varga T."/>
            <person name="Krizsan K."/>
            <person name="Foldi C."/>
            <person name="Dima B."/>
            <person name="Sanchez-Garcia M."/>
            <person name="Sanchez-Ramirez S."/>
            <person name="Szollosi G.J."/>
            <person name="Szarkandi J.G."/>
            <person name="Papp V."/>
            <person name="Albert L."/>
            <person name="Andreopoulos W."/>
            <person name="Angelini C."/>
            <person name="Antonin V."/>
            <person name="Barry K.W."/>
            <person name="Bougher N.L."/>
            <person name="Buchanan P."/>
            <person name="Buyck B."/>
            <person name="Bense V."/>
            <person name="Catcheside P."/>
            <person name="Chovatia M."/>
            <person name="Cooper J."/>
            <person name="Damon W."/>
            <person name="Desjardin D."/>
            <person name="Finy P."/>
            <person name="Geml J."/>
            <person name="Haridas S."/>
            <person name="Hughes K."/>
            <person name="Justo A."/>
            <person name="Karasinski D."/>
            <person name="Kautmanova I."/>
            <person name="Kiss B."/>
            <person name="Kocsube S."/>
            <person name="Kotiranta H."/>
            <person name="LaButti K.M."/>
            <person name="Lechner B.E."/>
            <person name="Liimatainen K."/>
            <person name="Lipzen A."/>
            <person name="Lukacs Z."/>
            <person name="Mihaltcheva S."/>
            <person name="Morgado L.N."/>
            <person name="Niskanen T."/>
            <person name="Noordeloos M.E."/>
            <person name="Ohm R.A."/>
            <person name="Ortiz-Santana B."/>
            <person name="Ovrebo C."/>
            <person name="Racz N."/>
            <person name="Riley R."/>
            <person name="Savchenko A."/>
            <person name="Shiryaev A."/>
            <person name="Soop K."/>
            <person name="Spirin V."/>
            <person name="Szebenyi C."/>
            <person name="Tomsovsky M."/>
            <person name="Tulloss R.E."/>
            <person name="Uehling J."/>
            <person name="Grigoriev I.V."/>
            <person name="Vagvolgyi C."/>
            <person name="Papp T."/>
            <person name="Martin F.M."/>
            <person name="Miettinen O."/>
            <person name="Hibbett D.S."/>
            <person name="Nagy L.G."/>
        </authorList>
    </citation>
    <scope>NUCLEOTIDE SEQUENCE [LARGE SCALE GENOMIC DNA]</scope>
    <source>
        <strain evidence="3 4">CBS 166.37</strain>
    </source>
</reference>
<dbReference type="AlphaFoldDB" id="A0A5C3LUR2"/>
<dbReference type="OrthoDB" id="3341843at2759"/>
<feature type="transmembrane region" description="Helical" evidence="2">
    <location>
        <begin position="77"/>
        <end position="98"/>
    </location>
</feature>
<evidence type="ECO:0000313" key="4">
    <source>
        <dbReference type="Proteomes" id="UP000308652"/>
    </source>
</evidence>
<keyword evidence="4" id="KW-1185">Reference proteome</keyword>